<evidence type="ECO:0000313" key="2">
    <source>
        <dbReference type="EMBL" id="MEX1666594.1"/>
    </source>
</evidence>
<proteinExistence type="predicted"/>
<evidence type="ECO:0000256" key="1">
    <source>
        <dbReference type="SAM" id="SignalP"/>
    </source>
</evidence>
<dbReference type="Proteomes" id="UP001557484">
    <property type="component" value="Unassembled WGS sequence"/>
</dbReference>
<keyword evidence="1" id="KW-0732">Signal</keyword>
<protein>
    <submittedName>
        <fullName evidence="2">Uncharacterized protein</fullName>
    </submittedName>
</protein>
<comment type="caution">
    <text evidence="2">The sequence shown here is derived from an EMBL/GenBank/DDBJ whole genome shotgun (WGS) entry which is preliminary data.</text>
</comment>
<evidence type="ECO:0000313" key="3">
    <source>
        <dbReference type="Proteomes" id="UP001557484"/>
    </source>
</evidence>
<reference evidence="2 3" key="1">
    <citation type="journal article" date="2011" name="Int. J. Syst. Evol. Microbiol.">
        <title>Zhongshania antarctica gen. nov., sp. nov. and Zhongshania guokunii sp. nov., gammaproteobacteria respectively isolated from coastal attached (fast) ice and surface seawater of the Antarctic.</title>
        <authorList>
            <person name="Li H.J."/>
            <person name="Zhang X.Y."/>
            <person name="Chen C.X."/>
            <person name="Zhang Y.J."/>
            <person name="Gao Z.M."/>
            <person name="Yu Y."/>
            <person name="Chen X.L."/>
            <person name="Chen B."/>
            <person name="Zhang Y.Z."/>
        </authorList>
    </citation>
    <scope>NUCLEOTIDE SEQUENCE [LARGE SCALE GENOMIC DNA]</scope>
    <source>
        <strain evidence="2 3">R06B22</strain>
    </source>
</reference>
<feature type="signal peptide" evidence="1">
    <location>
        <begin position="1"/>
        <end position="22"/>
    </location>
</feature>
<name>A0ABV3U0R2_9GAMM</name>
<feature type="chain" id="PRO_5045925339" evidence="1">
    <location>
        <begin position="23"/>
        <end position="242"/>
    </location>
</feature>
<dbReference type="EMBL" id="JBFRYB010000001">
    <property type="protein sequence ID" value="MEX1666594.1"/>
    <property type="molecule type" value="Genomic_DNA"/>
</dbReference>
<dbReference type="RefSeq" id="WP_368376668.1">
    <property type="nucleotide sequence ID" value="NZ_JBFRYB010000001.1"/>
</dbReference>
<sequence>MNRILAVTISFLLLTPAMHVNASNTSGVHGPGVKAGDRSMQLRIALAPADEDGQEDNWASRLHYQHAFNDQFRGRIILQYRDRGEFLYEYIRAEMLYNFKKQVDDDIWSSGVRFDIRQRRGDNPQMFAVNWTNQWGLANGIRIRGILIGAWEFGSDEAFTGTEIETRASISKKLDSGITLGVEMFNDYGRLGEFGSFNEQGHQIGPMIGWSFGGFKYEARYLAGVSNGTRDHNFGIRANKAF</sequence>
<accession>A0ABV3U0R2</accession>
<keyword evidence="3" id="KW-1185">Reference proteome</keyword>
<organism evidence="2 3">
    <name type="scientific">Zhongshania arctica</name>
    <dbReference type="NCBI Taxonomy" id="3238302"/>
    <lineage>
        <taxon>Bacteria</taxon>
        <taxon>Pseudomonadati</taxon>
        <taxon>Pseudomonadota</taxon>
        <taxon>Gammaproteobacteria</taxon>
        <taxon>Cellvibrionales</taxon>
        <taxon>Spongiibacteraceae</taxon>
        <taxon>Zhongshania</taxon>
    </lineage>
</organism>
<gene>
    <name evidence="2" type="ORF">AB4875_13955</name>
</gene>